<organism evidence="2 3">
    <name type="scientific">Amborella trichopoda</name>
    <dbReference type="NCBI Taxonomy" id="13333"/>
    <lineage>
        <taxon>Eukaryota</taxon>
        <taxon>Viridiplantae</taxon>
        <taxon>Streptophyta</taxon>
        <taxon>Embryophyta</taxon>
        <taxon>Tracheophyta</taxon>
        <taxon>Spermatophyta</taxon>
        <taxon>Magnoliopsida</taxon>
        <taxon>Amborellales</taxon>
        <taxon>Amborellaceae</taxon>
        <taxon>Amborella</taxon>
    </lineage>
</organism>
<proteinExistence type="predicted"/>
<evidence type="ECO:0000313" key="2">
    <source>
        <dbReference type="EMBL" id="ERN17770.1"/>
    </source>
</evidence>
<dbReference type="Proteomes" id="UP000017836">
    <property type="component" value="Unassembled WGS sequence"/>
</dbReference>
<reference evidence="3" key="1">
    <citation type="journal article" date="2013" name="Science">
        <title>The Amborella genome and the evolution of flowering plants.</title>
        <authorList>
            <consortium name="Amborella Genome Project"/>
        </authorList>
    </citation>
    <scope>NUCLEOTIDE SEQUENCE [LARGE SCALE GENOMIC DNA]</scope>
</reference>
<dbReference type="EMBL" id="KI392311">
    <property type="protein sequence ID" value="ERN17770.1"/>
    <property type="molecule type" value="Genomic_DNA"/>
</dbReference>
<sequence>MELPMNSRKLLEARLHTITIQAEPNKLTGRRGFERHGDSLDALLYEQIEESSSLLRRLEELRERVMAIWGKPERQLQGNEQQRTRRQNGEMRISGFSF</sequence>
<gene>
    <name evidence="2" type="ORF">AMTR_s00047p00127900</name>
</gene>
<dbReference type="AlphaFoldDB" id="U5D6A1"/>
<name>U5D6A1_AMBTC</name>
<evidence type="ECO:0000313" key="3">
    <source>
        <dbReference type="Proteomes" id="UP000017836"/>
    </source>
</evidence>
<dbReference type="Gramene" id="ERN17770">
    <property type="protein sequence ID" value="ERN17770"/>
    <property type="gene ID" value="AMTR_s00047p00127900"/>
</dbReference>
<keyword evidence="3" id="KW-1185">Reference proteome</keyword>
<feature type="region of interest" description="Disordered" evidence="1">
    <location>
        <begin position="75"/>
        <end position="98"/>
    </location>
</feature>
<protein>
    <submittedName>
        <fullName evidence="2">Uncharacterized protein</fullName>
    </submittedName>
</protein>
<dbReference type="HOGENOM" id="CLU_2336428_0_0_1"/>
<accession>U5D6A1</accession>
<evidence type="ECO:0000256" key="1">
    <source>
        <dbReference type="SAM" id="MobiDB-lite"/>
    </source>
</evidence>